<sequence>MSKTQSTVVVLPVEANHEGLMTSLDLETPQARNITDAEEDLPALGLELINMRNRLVETAVTDQSLPAGLSEERGSPTNPVFQAVPPELANLLAEVIFVLVCTAGQVISALTLGQMNVTQFVFREALGLVPAQIPWLVGSSVLASGLSVIVFGPLADLAPPKPLMVGAFLWEAAWNAVTAAAVSPNLKVLFFVARAMQGLAVGVLVSASMSILGRVYNPGIRKTRVFSLMAAGAPFGYWIGCVQGGALAAHLPWIFGSTAMFLALCAFAAYLTIPDLKPAADSSSADTPSMKQFDYLGALLASLGCALILFGLTQGAAVQWSPYTYTTIIMGFLLLVAFYFVERRAIRPLIPNGLWRTPGFAAVLLSYIFGFGGYAGAWQFYAIQFWLRYQGVSPLTAALYILPNGIVGVLAAWIVSKTLHVVPGHWILTTSMICFGMGPVFFLPQTPNSSYWALSMPGVVLSTFGPDLSFAAATIFITSSVPRSYQGSAGSLLVTAQNLTLAIITSVAGSIGIKVDQLPDGEVGLEGMRAIWWFGLASAMIGALITIIMVRIPKAEEKEHVQ</sequence>
<feature type="transmembrane region" description="Helical" evidence="5">
    <location>
        <begin position="253"/>
        <end position="273"/>
    </location>
</feature>
<protein>
    <recommendedName>
        <fullName evidence="6">Major facilitator superfamily (MFS) profile domain-containing protein</fullName>
    </recommendedName>
</protein>
<dbReference type="PANTHER" id="PTHR42718">
    <property type="entry name" value="MAJOR FACILITATOR SUPERFAMILY MULTIDRUG TRANSPORTER MFSC"/>
    <property type="match status" value="1"/>
</dbReference>
<comment type="caution">
    <text evidence="7">The sequence shown here is derived from an EMBL/GenBank/DDBJ whole genome shotgun (WGS) entry which is preliminary data.</text>
</comment>
<keyword evidence="3 5" id="KW-1133">Transmembrane helix</keyword>
<feature type="domain" description="Major facilitator superfamily (MFS) profile" evidence="6">
    <location>
        <begin position="97"/>
        <end position="554"/>
    </location>
</feature>
<gene>
    <name evidence="7" type="ORF">Triagg1_6030</name>
</gene>
<evidence type="ECO:0000313" key="7">
    <source>
        <dbReference type="EMBL" id="KAK4071369.1"/>
    </source>
</evidence>
<feature type="transmembrane region" description="Helical" evidence="5">
    <location>
        <begin position="451"/>
        <end position="477"/>
    </location>
</feature>
<accession>A0AAE1IBW8</accession>
<dbReference type="PANTHER" id="PTHR42718:SF41">
    <property type="entry name" value="MFS TRANSPORTER OF UNKOWN SPECIFICITY (AFU_ORTHOLOGUE AFUA_5G09940)-RELATED"/>
    <property type="match status" value="1"/>
</dbReference>
<proteinExistence type="predicted"/>
<dbReference type="RefSeq" id="XP_062754887.1">
    <property type="nucleotide sequence ID" value="XM_062900610.1"/>
</dbReference>
<evidence type="ECO:0000256" key="1">
    <source>
        <dbReference type="ARBA" id="ARBA00004141"/>
    </source>
</evidence>
<dbReference type="Pfam" id="PF07690">
    <property type="entry name" value="MFS_1"/>
    <property type="match status" value="1"/>
</dbReference>
<dbReference type="PROSITE" id="PS50850">
    <property type="entry name" value="MFS"/>
    <property type="match status" value="1"/>
</dbReference>
<organism evidence="7 8">
    <name type="scientific">Trichoderma aggressivum f. europaeum</name>
    <dbReference type="NCBI Taxonomy" id="173218"/>
    <lineage>
        <taxon>Eukaryota</taxon>
        <taxon>Fungi</taxon>
        <taxon>Dikarya</taxon>
        <taxon>Ascomycota</taxon>
        <taxon>Pezizomycotina</taxon>
        <taxon>Sordariomycetes</taxon>
        <taxon>Hypocreomycetidae</taxon>
        <taxon>Hypocreales</taxon>
        <taxon>Hypocreaceae</taxon>
        <taxon>Trichoderma</taxon>
    </lineage>
</organism>
<dbReference type="InterPro" id="IPR011701">
    <property type="entry name" value="MFS"/>
</dbReference>
<dbReference type="Proteomes" id="UP001273209">
    <property type="component" value="Unassembled WGS sequence"/>
</dbReference>
<evidence type="ECO:0000259" key="6">
    <source>
        <dbReference type="PROSITE" id="PS50850"/>
    </source>
</evidence>
<keyword evidence="8" id="KW-1185">Reference proteome</keyword>
<feature type="transmembrane region" description="Helical" evidence="5">
    <location>
        <begin position="293"/>
        <end position="317"/>
    </location>
</feature>
<feature type="transmembrane region" description="Helical" evidence="5">
    <location>
        <begin position="188"/>
        <end position="213"/>
    </location>
</feature>
<feature type="transmembrane region" description="Helical" evidence="5">
    <location>
        <begin position="489"/>
        <end position="511"/>
    </location>
</feature>
<evidence type="ECO:0000313" key="8">
    <source>
        <dbReference type="Proteomes" id="UP001273209"/>
    </source>
</evidence>
<keyword evidence="2 5" id="KW-0812">Transmembrane</keyword>
<dbReference type="SUPFAM" id="SSF103473">
    <property type="entry name" value="MFS general substrate transporter"/>
    <property type="match status" value="1"/>
</dbReference>
<evidence type="ECO:0000256" key="2">
    <source>
        <dbReference type="ARBA" id="ARBA00022692"/>
    </source>
</evidence>
<feature type="transmembrane region" description="Helical" evidence="5">
    <location>
        <begin position="225"/>
        <end position="247"/>
    </location>
</feature>
<keyword evidence="4 5" id="KW-0472">Membrane</keyword>
<dbReference type="GO" id="GO:0016020">
    <property type="term" value="C:membrane"/>
    <property type="evidence" value="ECO:0007669"/>
    <property type="project" value="UniProtKB-SubCell"/>
</dbReference>
<evidence type="ECO:0000256" key="3">
    <source>
        <dbReference type="ARBA" id="ARBA00022989"/>
    </source>
</evidence>
<dbReference type="InterPro" id="IPR020846">
    <property type="entry name" value="MFS_dom"/>
</dbReference>
<dbReference type="AlphaFoldDB" id="A0AAE1IBW8"/>
<comment type="subcellular location">
    <subcellularLocation>
        <location evidence="1">Membrane</location>
        <topology evidence="1">Multi-pass membrane protein</topology>
    </subcellularLocation>
</comment>
<feature type="transmembrane region" description="Helical" evidence="5">
    <location>
        <begin position="353"/>
        <end position="377"/>
    </location>
</feature>
<name>A0AAE1IBW8_9HYPO</name>
<dbReference type="GO" id="GO:0022857">
    <property type="term" value="F:transmembrane transporter activity"/>
    <property type="evidence" value="ECO:0007669"/>
    <property type="project" value="InterPro"/>
</dbReference>
<evidence type="ECO:0000256" key="4">
    <source>
        <dbReference type="ARBA" id="ARBA00023136"/>
    </source>
</evidence>
<feature type="transmembrane region" description="Helical" evidence="5">
    <location>
        <begin position="531"/>
        <end position="550"/>
    </location>
</feature>
<feature type="transmembrane region" description="Helical" evidence="5">
    <location>
        <begin position="323"/>
        <end position="341"/>
    </location>
</feature>
<evidence type="ECO:0000256" key="5">
    <source>
        <dbReference type="SAM" id="Phobius"/>
    </source>
</evidence>
<feature type="transmembrane region" description="Helical" evidence="5">
    <location>
        <begin position="133"/>
        <end position="151"/>
    </location>
</feature>
<dbReference type="Gene3D" id="1.20.1250.20">
    <property type="entry name" value="MFS general substrate transporter like domains"/>
    <property type="match status" value="2"/>
</dbReference>
<feature type="transmembrane region" description="Helical" evidence="5">
    <location>
        <begin position="91"/>
        <end position="113"/>
    </location>
</feature>
<reference evidence="7" key="1">
    <citation type="submission" date="2023-11" db="EMBL/GenBank/DDBJ databases">
        <title>The genome sequences of three competitors of mushroom-forming fungi.</title>
        <authorList>
            <person name="Beijen E."/>
            <person name="Ohm R.A."/>
        </authorList>
    </citation>
    <scope>NUCLEOTIDE SEQUENCE</scope>
    <source>
        <strain evidence="7">CBS 100526</strain>
    </source>
</reference>
<feature type="transmembrane region" description="Helical" evidence="5">
    <location>
        <begin position="427"/>
        <end position="445"/>
    </location>
</feature>
<dbReference type="InterPro" id="IPR036259">
    <property type="entry name" value="MFS_trans_sf"/>
</dbReference>
<dbReference type="EMBL" id="JAWRVG010000023">
    <property type="protein sequence ID" value="KAK4071369.1"/>
    <property type="molecule type" value="Genomic_DNA"/>
</dbReference>
<feature type="transmembrane region" description="Helical" evidence="5">
    <location>
        <begin position="397"/>
        <end position="415"/>
    </location>
</feature>
<dbReference type="GeneID" id="87920515"/>